<evidence type="ECO:0000313" key="2">
    <source>
        <dbReference type="Proteomes" id="UP000765509"/>
    </source>
</evidence>
<name>A0A9Q3GN31_9BASI</name>
<dbReference type="AlphaFoldDB" id="A0A9Q3GN31"/>
<organism evidence="1 2">
    <name type="scientific">Austropuccinia psidii MF-1</name>
    <dbReference type="NCBI Taxonomy" id="1389203"/>
    <lineage>
        <taxon>Eukaryota</taxon>
        <taxon>Fungi</taxon>
        <taxon>Dikarya</taxon>
        <taxon>Basidiomycota</taxon>
        <taxon>Pucciniomycotina</taxon>
        <taxon>Pucciniomycetes</taxon>
        <taxon>Pucciniales</taxon>
        <taxon>Sphaerophragmiaceae</taxon>
        <taxon>Austropuccinia</taxon>
    </lineage>
</organism>
<gene>
    <name evidence="1" type="ORF">O181_012659</name>
</gene>
<proteinExistence type="predicted"/>
<dbReference type="Proteomes" id="UP000765509">
    <property type="component" value="Unassembled WGS sequence"/>
</dbReference>
<evidence type="ECO:0000313" key="1">
    <source>
        <dbReference type="EMBL" id="MBW0472944.1"/>
    </source>
</evidence>
<comment type="caution">
    <text evidence="1">The sequence shown here is derived from an EMBL/GenBank/DDBJ whole genome shotgun (WGS) entry which is preliminary data.</text>
</comment>
<sequence>MKQMNQIRENNQAVSFSKASRPPAFKKLSMKAPKCFHGTQTFKARPFIQFFKLIFNNNQANFSEDRKKVLYAPSFLIGRSSKWIEPYLSNLIKKYPSYFLNNWELSEYQLLTLFRDPNEVRKAEEELNSSRIKEGGNLSF</sequence>
<reference evidence="1" key="1">
    <citation type="submission" date="2021-03" db="EMBL/GenBank/DDBJ databases">
        <title>Draft genome sequence of rust myrtle Austropuccinia psidii MF-1, a brazilian biotype.</title>
        <authorList>
            <person name="Quecine M.C."/>
            <person name="Pachon D.M.R."/>
            <person name="Bonatelli M.L."/>
            <person name="Correr F.H."/>
            <person name="Franceschini L.M."/>
            <person name="Leite T.F."/>
            <person name="Margarido G.R.A."/>
            <person name="Almeida C.A."/>
            <person name="Ferrarezi J.A."/>
            <person name="Labate C.A."/>
        </authorList>
    </citation>
    <scope>NUCLEOTIDE SEQUENCE</scope>
    <source>
        <strain evidence="1">MF-1</strain>
    </source>
</reference>
<dbReference type="EMBL" id="AVOT02003251">
    <property type="protein sequence ID" value="MBW0472944.1"/>
    <property type="molecule type" value="Genomic_DNA"/>
</dbReference>
<protein>
    <submittedName>
        <fullName evidence="1">Uncharacterized protein</fullName>
    </submittedName>
</protein>
<keyword evidence="2" id="KW-1185">Reference proteome</keyword>
<accession>A0A9Q3GN31</accession>